<evidence type="ECO:0000259" key="1">
    <source>
        <dbReference type="Pfam" id="PF13847"/>
    </source>
</evidence>
<dbReference type="EMBL" id="MEVT01000019">
    <property type="protein sequence ID" value="OGC62389.1"/>
    <property type="molecule type" value="Genomic_DNA"/>
</dbReference>
<comment type="caution">
    <text evidence="2">The sequence shown here is derived from an EMBL/GenBank/DDBJ whole genome shotgun (WGS) entry which is preliminary data.</text>
</comment>
<name>A0A1F4VYY8_UNCKA</name>
<reference evidence="2 3" key="1">
    <citation type="journal article" date="2016" name="Nat. Commun.">
        <title>Thousands of microbial genomes shed light on interconnected biogeochemical processes in an aquifer system.</title>
        <authorList>
            <person name="Anantharaman K."/>
            <person name="Brown C.T."/>
            <person name="Hug L.A."/>
            <person name="Sharon I."/>
            <person name="Castelle C.J."/>
            <person name="Probst A.J."/>
            <person name="Thomas B.C."/>
            <person name="Singh A."/>
            <person name="Wilkins M.J."/>
            <person name="Karaoz U."/>
            <person name="Brodie E.L."/>
            <person name="Williams K.H."/>
            <person name="Hubbard S.S."/>
            <person name="Banfield J.F."/>
        </authorList>
    </citation>
    <scope>NUCLEOTIDE SEQUENCE [LARGE SCALE GENOMIC DNA]</scope>
</reference>
<accession>A0A1F4VYY8</accession>
<protein>
    <recommendedName>
        <fullName evidence="1">Methyltransferase domain-containing protein</fullName>
    </recommendedName>
</protein>
<dbReference type="InterPro" id="IPR029063">
    <property type="entry name" value="SAM-dependent_MTases_sf"/>
</dbReference>
<dbReference type="AlphaFoldDB" id="A0A1F4VYY8"/>
<evidence type="ECO:0000313" key="3">
    <source>
        <dbReference type="Proteomes" id="UP000176614"/>
    </source>
</evidence>
<gene>
    <name evidence="2" type="ORF">A2264_01935</name>
</gene>
<dbReference type="CDD" id="cd02440">
    <property type="entry name" value="AdoMet_MTases"/>
    <property type="match status" value="1"/>
</dbReference>
<feature type="domain" description="Methyltransferase" evidence="1">
    <location>
        <begin position="47"/>
        <end position="158"/>
    </location>
</feature>
<sequence length="187" mass="21686">MPQLNITKNKWEKEFSAGKWDYLDSTPSERARSAIIGMYCQHFFPKGKILDVGCGLGTTTDFLIGSQKKQYLGLDISEEALKKALIKKVKFKNTDFANFKSVTKFEIIIFNEVLYYMNEADALKQALNILAKNGIVIISLYRMKNKRYDQKIWKASRKLFRSVEAIEITSTVKKQLVTWRVEVLKRK</sequence>
<dbReference type="PANTHER" id="PTHR43861">
    <property type="entry name" value="TRANS-ACONITATE 2-METHYLTRANSFERASE-RELATED"/>
    <property type="match status" value="1"/>
</dbReference>
<dbReference type="Proteomes" id="UP000176614">
    <property type="component" value="Unassembled WGS sequence"/>
</dbReference>
<organism evidence="2 3">
    <name type="scientific">candidate division WWE3 bacterium RIFOXYA2_FULL_46_9</name>
    <dbReference type="NCBI Taxonomy" id="1802636"/>
    <lineage>
        <taxon>Bacteria</taxon>
        <taxon>Katanobacteria</taxon>
    </lineage>
</organism>
<dbReference type="InterPro" id="IPR025714">
    <property type="entry name" value="Methyltranfer_dom"/>
</dbReference>
<proteinExistence type="predicted"/>
<dbReference type="SUPFAM" id="SSF53335">
    <property type="entry name" value="S-adenosyl-L-methionine-dependent methyltransferases"/>
    <property type="match status" value="1"/>
</dbReference>
<dbReference type="Pfam" id="PF13847">
    <property type="entry name" value="Methyltransf_31"/>
    <property type="match status" value="1"/>
</dbReference>
<evidence type="ECO:0000313" key="2">
    <source>
        <dbReference type="EMBL" id="OGC62389.1"/>
    </source>
</evidence>
<dbReference type="Gene3D" id="3.40.50.150">
    <property type="entry name" value="Vaccinia Virus protein VP39"/>
    <property type="match status" value="1"/>
</dbReference>